<dbReference type="PANTHER" id="PTHR43877:SF1">
    <property type="entry name" value="ACETYLTRANSFERASE"/>
    <property type="match status" value="1"/>
</dbReference>
<dbReference type="RefSeq" id="WP_386846458.1">
    <property type="nucleotide sequence ID" value="NZ_JBHUMK010000060.1"/>
</dbReference>
<reference evidence="5" key="1">
    <citation type="journal article" date="2019" name="Int. J. Syst. Evol. Microbiol.">
        <title>The Global Catalogue of Microorganisms (GCM) 10K type strain sequencing project: providing services to taxonomists for standard genome sequencing and annotation.</title>
        <authorList>
            <consortium name="The Broad Institute Genomics Platform"/>
            <consortium name="The Broad Institute Genome Sequencing Center for Infectious Disease"/>
            <person name="Wu L."/>
            <person name="Ma J."/>
        </authorList>
    </citation>
    <scope>NUCLEOTIDE SEQUENCE [LARGE SCALE GENOMIC DNA]</scope>
    <source>
        <strain evidence="5">KCTC 33842</strain>
    </source>
</reference>
<name>A0ABW5P8A5_9DEIO</name>
<feature type="domain" description="N-acetyltransferase" evidence="3">
    <location>
        <begin position="159"/>
        <end position="304"/>
    </location>
</feature>
<evidence type="ECO:0000313" key="4">
    <source>
        <dbReference type="EMBL" id="MFD2610347.1"/>
    </source>
</evidence>
<evidence type="ECO:0000256" key="1">
    <source>
        <dbReference type="ARBA" id="ARBA00022679"/>
    </source>
</evidence>
<evidence type="ECO:0000256" key="2">
    <source>
        <dbReference type="ARBA" id="ARBA00023315"/>
    </source>
</evidence>
<sequence>MEPIPFAPADAPAWVALTNPLLGRQTTPEHLLTEDERERLSLRWVVYDGERLVGVARLGSFAFIPPDFLQASILVAPDHRGKGIGSRLWETVQQALPAGVRGLSADVADTDPQSRAWAERRGFGLHVHRYTSELDLTTFDETRFTTDWDSLHAQGVRIADMVGADADTEARLVDLIAELLTHTPDLAGLPRWDAEQVRKVFHMTQDPHPEWQLLALEPGGEWLGLTVMVRYGDMAHNKFTAVLPQARGRGLTLPLKLEAIRRAQSAGLRVMRTNNHSENVPMLAVNRRLGFVPQVGKWEMHWER</sequence>
<dbReference type="PANTHER" id="PTHR43877">
    <property type="entry name" value="AMINOALKYLPHOSPHONATE N-ACETYLTRANSFERASE-RELATED-RELATED"/>
    <property type="match status" value="1"/>
</dbReference>
<accession>A0ABW5P8A5</accession>
<dbReference type="InterPro" id="IPR016181">
    <property type="entry name" value="Acyl_CoA_acyltransferase"/>
</dbReference>
<dbReference type="InterPro" id="IPR038740">
    <property type="entry name" value="BioF2-like_GNAT_dom"/>
</dbReference>
<dbReference type="Proteomes" id="UP001597475">
    <property type="component" value="Unassembled WGS sequence"/>
</dbReference>
<organism evidence="4 5">
    <name type="scientific">Deinococcus taklimakanensis</name>
    <dbReference type="NCBI Taxonomy" id="536443"/>
    <lineage>
        <taxon>Bacteria</taxon>
        <taxon>Thermotogati</taxon>
        <taxon>Deinococcota</taxon>
        <taxon>Deinococci</taxon>
        <taxon>Deinococcales</taxon>
        <taxon>Deinococcaceae</taxon>
        <taxon>Deinococcus</taxon>
    </lineage>
</organism>
<dbReference type="Pfam" id="PF00583">
    <property type="entry name" value="Acetyltransf_1"/>
    <property type="match status" value="1"/>
</dbReference>
<evidence type="ECO:0000259" key="3">
    <source>
        <dbReference type="PROSITE" id="PS51186"/>
    </source>
</evidence>
<protein>
    <submittedName>
        <fullName evidence="4">GNAT family N-acetyltransferase</fullName>
        <ecNumber evidence="4">2.3.-.-</ecNumber>
    </submittedName>
</protein>
<evidence type="ECO:0000313" key="5">
    <source>
        <dbReference type="Proteomes" id="UP001597475"/>
    </source>
</evidence>
<feature type="domain" description="N-acetyltransferase" evidence="3">
    <location>
        <begin position="1"/>
        <end position="146"/>
    </location>
</feature>
<dbReference type="Pfam" id="PF13480">
    <property type="entry name" value="Acetyltransf_6"/>
    <property type="match status" value="1"/>
</dbReference>
<proteinExistence type="predicted"/>
<comment type="caution">
    <text evidence="4">The sequence shown here is derived from an EMBL/GenBank/DDBJ whole genome shotgun (WGS) entry which is preliminary data.</text>
</comment>
<dbReference type="InterPro" id="IPR050832">
    <property type="entry name" value="Bact_Acetyltransf"/>
</dbReference>
<dbReference type="EC" id="2.3.-.-" evidence="4"/>
<gene>
    <name evidence="4" type="ORF">ACFSR9_13000</name>
</gene>
<dbReference type="CDD" id="cd04301">
    <property type="entry name" value="NAT_SF"/>
    <property type="match status" value="1"/>
</dbReference>
<keyword evidence="2 4" id="KW-0012">Acyltransferase</keyword>
<dbReference type="Gene3D" id="3.40.630.30">
    <property type="match status" value="1"/>
</dbReference>
<dbReference type="InterPro" id="IPR000182">
    <property type="entry name" value="GNAT_dom"/>
</dbReference>
<dbReference type="SUPFAM" id="SSF55729">
    <property type="entry name" value="Acyl-CoA N-acyltransferases (Nat)"/>
    <property type="match status" value="2"/>
</dbReference>
<keyword evidence="1 4" id="KW-0808">Transferase</keyword>
<dbReference type="PROSITE" id="PS51186">
    <property type="entry name" value="GNAT"/>
    <property type="match status" value="2"/>
</dbReference>
<dbReference type="GO" id="GO:0016746">
    <property type="term" value="F:acyltransferase activity"/>
    <property type="evidence" value="ECO:0007669"/>
    <property type="project" value="UniProtKB-KW"/>
</dbReference>
<keyword evidence="5" id="KW-1185">Reference proteome</keyword>
<dbReference type="EMBL" id="JBHUMK010000060">
    <property type="protein sequence ID" value="MFD2610347.1"/>
    <property type="molecule type" value="Genomic_DNA"/>
</dbReference>